<evidence type="ECO:0000256" key="2">
    <source>
        <dbReference type="SAM" id="Coils"/>
    </source>
</evidence>
<proteinExistence type="predicted"/>
<feature type="compositionally biased region" description="Basic and acidic residues" evidence="3">
    <location>
        <begin position="176"/>
        <end position="185"/>
    </location>
</feature>
<dbReference type="Proteomes" id="UP001557470">
    <property type="component" value="Unassembled WGS sequence"/>
</dbReference>
<feature type="compositionally biased region" description="Polar residues" evidence="3">
    <location>
        <begin position="186"/>
        <end position="206"/>
    </location>
</feature>
<evidence type="ECO:0000259" key="4">
    <source>
        <dbReference type="Pfam" id="PF14818"/>
    </source>
</evidence>
<dbReference type="EMBL" id="JAGEUA010000008">
    <property type="protein sequence ID" value="KAL0967519.1"/>
    <property type="molecule type" value="Genomic_DNA"/>
</dbReference>
<reference evidence="5 6" key="1">
    <citation type="submission" date="2024-06" db="EMBL/GenBank/DDBJ databases">
        <authorList>
            <person name="Pan Q."/>
            <person name="Wen M."/>
            <person name="Jouanno E."/>
            <person name="Zahm M."/>
            <person name="Klopp C."/>
            <person name="Cabau C."/>
            <person name="Louis A."/>
            <person name="Berthelot C."/>
            <person name="Parey E."/>
            <person name="Roest Crollius H."/>
            <person name="Montfort J."/>
            <person name="Robinson-Rechavi M."/>
            <person name="Bouchez O."/>
            <person name="Lampietro C."/>
            <person name="Lopez Roques C."/>
            <person name="Donnadieu C."/>
            <person name="Postlethwait J."/>
            <person name="Bobe J."/>
            <person name="Verreycken H."/>
            <person name="Guiguen Y."/>
        </authorList>
    </citation>
    <scope>NUCLEOTIDE SEQUENCE [LARGE SCALE GENOMIC DNA]</scope>
    <source>
        <strain evidence="5">Up_M1</strain>
        <tissue evidence="5">Testis</tissue>
    </source>
</reference>
<evidence type="ECO:0000256" key="1">
    <source>
        <dbReference type="ARBA" id="ARBA00023054"/>
    </source>
</evidence>
<comment type="caution">
    <text evidence="5">The sequence shown here is derived from an EMBL/GenBank/DDBJ whole genome shotgun (WGS) entry which is preliminary data.</text>
</comment>
<keyword evidence="6" id="KW-1185">Reference proteome</keyword>
<feature type="compositionally biased region" description="Polar residues" evidence="3">
    <location>
        <begin position="221"/>
        <end position="234"/>
    </location>
</feature>
<sequence length="473" mass="52751">MAAIELQCSGQGWGAERVELQDSFDSEMQEWEEQLQDMQRKIEELYNEVQARRGGNDVIIDNGRNPRMRHGNNFSDPFDSHSTKTNPRVVDRYSNGCKHGPGSYGDPVNHDGYNYSNSAVKLEDLLQDYLGHGHGKARKTNSALNNITKWSPDESVPQDELKRRPPGNDRIGQVRFVDEEVENRKNSVSYRKSSPSRDLNKENTGTKFPLRQKEGPPVPPRSTSQMYLPESSSVLDRKYSSPSVLRKFGAMLQENEGKTLTDTGVVTNHVPADNKSPTPVCLRKGLAGSRAPGPIPVRRCQEESIAGDTRKEGGFGGEVKEYRGTSVGSHSHPKEAQAGGQRMTQVGGSPKPKVRFQRGADRDACLQPGEPRVEYRNLSESHVGAQMIRKGGPSAGQKQSEGLIELLDMLEIEHEYRTCPRTAQNHYRHTQQLTPDESSLAAHARNFSRPARPANQRPPSRTPMTDLCPICKY</sequence>
<feature type="region of interest" description="Disordered" evidence="3">
    <location>
        <begin position="323"/>
        <end position="367"/>
    </location>
</feature>
<evidence type="ECO:0000256" key="3">
    <source>
        <dbReference type="SAM" id="MobiDB-lite"/>
    </source>
</evidence>
<dbReference type="Pfam" id="PF14818">
    <property type="entry name" value="SOGA1-2-like_CC"/>
    <property type="match status" value="1"/>
</dbReference>
<evidence type="ECO:0000313" key="5">
    <source>
        <dbReference type="EMBL" id="KAL0967519.1"/>
    </source>
</evidence>
<organism evidence="5 6">
    <name type="scientific">Umbra pygmaea</name>
    <name type="common">Eastern mudminnow</name>
    <dbReference type="NCBI Taxonomy" id="75934"/>
    <lineage>
        <taxon>Eukaryota</taxon>
        <taxon>Metazoa</taxon>
        <taxon>Chordata</taxon>
        <taxon>Craniata</taxon>
        <taxon>Vertebrata</taxon>
        <taxon>Euteleostomi</taxon>
        <taxon>Actinopterygii</taxon>
        <taxon>Neopterygii</taxon>
        <taxon>Teleostei</taxon>
        <taxon>Protacanthopterygii</taxon>
        <taxon>Esociformes</taxon>
        <taxon>Umbridae</taxon>
        <taxon>Umbra</taxon>
    </lineage>
</organism>
<feature type="region of interest" description="Disordered" evidence="3">
    <location>
        <begin position="57"/>
        <end position="85"/>
    </location>
</feature>
<dbReference type="InterPro" id="IPR027882">
    <property type="entry name" value="SOGA1/2-like_CC"/>
</dbReference>
<keyword evidence="1 2" id="KW-0175">Coiled coil</keyword>
<evidence type="ECO:0000313" key="6">
    <source>
        <dbReference type="Proteomes" id="UP001557470"/>
    </source>
</evidence>
<dbReference type="PANTHER" id="PTHR15705">
    <property type="entry name" value="MCG7194, ISOFORM CRA_A"/>
    <property type="match status" value="1"/>
</dbReference>
<protein>
    <recommendedName>
        <fullName evidence="4">SOGA 1/2-like coiled-coil domain-containing protein</fullName>
    </recommendedName>
</protein>
<feature type="compositionally biased region" description="Polar residues" evidence="3">
    <location>
        <begin position="140"/>
        <end position="149"/>
    </location>
</feature>
<dbReference type="PANTHER" id="PTHR15705:SF1">
    <property type="entry name" value="RIKEN CDNA 9330159F19 GENE"/>
    <property type="match status" value="1"/>
</dbReference>
<feature type="region of interest" description="Disordered" evidence="3">
    <location>
        <begin position="133"/>
        <end position="234"/>
    </location>
</feature>
<name>A0ABD0W7Y0_UMBPY</name>
<accession>A0ABD0W7Y0</accession>
<dbReference type="AlphaFoldDB" id="A0ABD0W7Y0"/>
<feature type="domain" description="SOGA 1/2-like coiled-coil" evidence="4">
    <location>
        <begin position="5"/>
        <end position="53"/>
    </location>
</feature>
<gene>
    <name evidence="5" type="ORF">UPYG_G00253270</name>
</gene>
<feature type="coiled-coil region" evidence="2">
    <location>
        <begin position="21"/>
        <end position="52"/>
    </location>
</feature>